<dbReference type="EMBL" id="VLPL01000008">
    <property type="protein sequence ID" value="TSJ41154.1"/>
    <property type="molecule type" value="Genomic_DNA"/>
</dbReference>
<reference evidence="1 2" key="1">
    <citation type="submission" date="2019-07" db="EMBL/GenBank/DDBJ databases">
        <authorList>
            <person name="Huq M.A."/>
        </authorList>
    </citation>
    <scope>NUCLEOTIDE SEQUENCE [LARGE SCALE GENOMIC DNA]</scope>
    <source>
        <strain evidence="1 2">MAH-3</strain>
    </source>
</reference>
<dbReference type="Proteomes" id="UP000316008">
    <property type="component" value="Unassembled WGS sequence"/>
</dbReference>
<dbReference type="RefSeq" id="WP_144333965.1">
    <property type="nucleotide sequence ID" value="NZ_VLPL01000008.1"/>
</dbReference>
<protein>
    <submittedName>
        <fullName evidence="1">Uncharacterized protein</fullName>
    </submittedName>
</protein>
<evidence type="ECO:0000313" key="2">
    <source>
        <dbReference type="Proteomes" id="UP000316008"/>
    </source>
</evidence>
<dbReference type="OrthoDB" id="9893929at2"/>
<proteinExistence type="predicted"/>
<accession>A0A556MMI2</accession>
<name>A0A556MMI2_9FLAO</name>
<sequence length="73" mass="7888">MATKKIESLSSKKFDSKNLGKVLGGVPTYGPYYGTINGKYYPGGTDDEARHTYNPDGYPAGTEGDGDDFAWCI</sequence>
<comment type="caution">
    <text evidence="1">The sequence shown here is derived from an EMBL/GenBank/DDBJ whole genome shotgun (WGS) entry which is preliminary data.</text>
</comment>
<keyword evidence="2" id="KW-1185">Reference proteome</keyword>
<gene>
    <name evidence="1" type="ORF">FO442_14675</name>
</gene>
<organism evidence="1 2">
    <name type="scientific">Fluviicola chungangensis</name>
    <dbReference type="NCBI Taxonomy" id="2597671"/>
    <lineage>
        <taxon>Bacteria</taxon>
        <taxon>Pseudomonadati</taxon>
        <taxon>Bacteroidota</taxon>
        <taxon>Flavobacteriia</taxon>
        <taxon>Flavobacteriales</taxon>
        <taxon>Crocinitomicaceae</taxon>
        <taxon>Fluviicola</taxon>
    </lineage>
</organism>
<evidence type="ECO:0000313" key="1">
    <source>
        <dbReference type="EMBL" id="TSJ41154.1"/>
    </source>
</evidence>
<dbReference type="AlphaFoldDB" id="A0A556MMI2"/>